<organism evidence="1 2">
    <name type="scientific">Solanum commersonii</name>
    <name type="common">Commerson's wild potato</name>
    <name type="synonym">Commerson's nightshade</name>
    <dbReference type="NCBI Taxonomy" id="4109"/>
    <lineage>
        <taxon>Eukaryota</taxon>
        <taxon>Viridiplantae</taxon>
        <taxon>Streptophyta</taxon>
        <taxon>Embryophyta</taxon>
        <taxon>Tracheophyta</taxon>
        <taxon>Spermatophyta</taxon>
        <taxon>Magnoliopsida</taxon>
        <taxon>eudicotyledons</taxon>
        <taxon>Gunneridae</taxon>
        <taxon>Pentapetalae</taxon>
        <taxon>asterids</taxon>
        <taxon>lamiids</taxon>
        <taxon>Solanales</taxon>
        <taxon>Solanaceae</taxon>
        <taxon>Solanoideae</taxon>
        <taxon>Solaneae</taxon>
        <taxon>Solanum</taxon>
    </lineage>
</organism>
<comment type="caution">
    <text evidence="1">The sequence shown here is derived from an EMBL/GenBank/DDBJ whole genome shotgun (WGS) entry which is preliminary data.</text>
</comment>
<reference evidence="1 2" key="1">
    <citation type="submission" date="2020-09" db="EMBL/GenBank/DDBJ databases">
        <title>De no assembly of potato wild relative species, Solanum commersonii.</title>
        <authorList>
            <person name="Cho K."/>
        </authorList>
    </citation>
    <scope>NUCLEOTIDE SEQUENCE [LARGE SCALE GENOMIC DNA]</scope>
    <source>
        <strain evidence="1">LZ3.2</strain>
        <tissue evidence="1">Leaf</tissue>
    </source>
</reference>
<evidence type="ECO:0000313" key="1">
    <source>
        <dbReference type="EMBL" id="KAG5630080.1"/>
    </source>
</evidence>
<gene>
    <name evidence="1" type="ORF">H5410_001797</name>
</gene>
<keyword evidence="2" id="KW-1185">Reference proteome</keyword>
<name>A0A9J6B023_SOLCO</name>
<dbReference type="Proteomes" id="UP000824120">
    <property type="component" value="Chromosome 1"/>
</dbReference>
<evidence type="ECO:0000313" key="2">
    <source>
        <dbReference type="Proteomes" id="UP000824120"/>
    </source>
</evidence>
<protein>
    <submittedName>
        <fullName evidence="1">Uncharacterized protein</fullName>
    </submittedName>
</protein>
<accession>A0A9J6B023</accession>
<sequence length="156" mass="18620">MFITDFENAWIYPVTTVDRVSVAISILPKEKEKVDVMIINVPSPDSLCFKLFKQVDALDIKLYNPYHTFLFSDRKYNSIVKILLLQYIKFAQNELYVMNTMNSLQRRLLTMEHTYIWKSHLMKNFEILVAICIKEENTKRKSERRTRSKSRSREIC</sequence>
<dbReference type="AlphaFoldDB" id="A0A9J6B023"/>
<proteinExistence type="predicted"/>
<dbReference type="EMBL" id="JACXVP010000001">
    <property type="protein sequence ID" value="KAG5630080.1"/>
    <property type="molecule type" value="Genomic_DNA"/>
</dbReference>